<feature type="compositionally biased region" description="Basic and acidic residues" evidence="2">
    <location>
        <begin position="189"/>
        <end position="203"/>
    </location>
</feature>
<feature type="compositionally biased region" description="Polar residues" evidence="2">
    <location>
        <begin position="2165"/>
        <end position="2196"/>
    </location>
</feature>
<feature type="compositionally biased region" description="Polar residues" evidence="2">
    <location>
        <begin position="727"/>
        <end position="737"/>
    </location>
</feature>
<feature type="region of interest" description="Disordered" evidence="2">
    <location>
        <begin position="1"/>
        <end position="214"/>
    </location>
</feature>
<reference evidence="3" key="1">
    <citation type="submission" date="2024-03" db="EMBL/GenBank/DDBJ databases">
        <authorList>
            <consortium name="ELIXIR-Norway"/>
            <consortium name="Elixir Norway"/>
        </authorList>
    </citation>
    <scope>NUCLEOTIDE SEQUENCE</scope>
</reference>
<proteinExistence type="predicted"/>
<feature type="compositionally biased region" description="Basic and acidic residues" evidence="2">
    <location>
        <begin position="116"/>
        <end position="131"/>
    </location>
</feature>
<feature type="compositionally biased region" description="Low complexity" evidence="2">
    <location>
        <begin position="147"/>
        <end position="158"/>
    </location>
</feature>
<feature type="compositionally biased region" description="Polar residues" evidence="2">
    <location>
        <begin position="204"/>
        <end position="214"/>
    </location>
</feature>
<feature type="compositionally biased region" description="Low complexity" evidence="2">
    <location>
        <begin position="1"/>
        <end position="20"/>
    </location>
</feature>
<keyword evidence="4" id="KW-1185">Reference proteome</keyword>
<feature type="region of interest" description="Disordered" evidence="2">
    <location>
        <begin position="1237"/>
        <end position="1259"/>
    </location>
</feature>
<dbReference type="Proteomes" id="UP001497522">
    <property type="component" value="Chromosome 8"/>
</dbReference>
<feature type="region of interest" description="Disordered" evidence="2">
    <location>
        <begin position="1377"/>
        <end position="1426"/>
    </location>
</feature>
<gene>
    <name evidence="3" type="ORF">CSSPJE1EN2_LOCUS22961</name>
</gene>
<evidence type="ECO:0000256" key="1">
    <source>
        <dbReference type="SAM" id="Coils"/>
    </source>
</evidence>
<feature type="compositionally biased region" description="Polar residues" evidence="2">
    <location>
        <begin position="1241"/>
        <end position="1251"/>
    </location>
</feature>
<feature type="region of interest" description="Disordered" evidence="2">
    <location>
        <begin position="727"/>
        <end position="756"/>
    </location>
</feature>
<feature type="coiled-coil region" evidence="1">
    <location>
        <begin position="1643"/>
        <end position="1723"/>
    </location>
</feature>
<feature type="region of interest" description="Disordered" evidence="2">
    <location>
        <begin position="2147"/>
        <end position="2244"/>
    </location>
</feature>
<feature type="compositionally biased region" description="Basic and acidic residues" evidence="2">
    <location>
        <begin position="2226"/>
        <end position="2237"/>
    </location>
</feature>
<protein>
    <submittedName>
        <fullName evidence="3">Uncharacterized protein</fullName>
    </submittedName>
</protein>
<dbReference type="EMBL" id="OZ023709">
    <property type="protein sequence ID" value="CAK9881605.1"/>
    <property type="molecule type" value="Genomic_DNA"/>
</dbReference>
<organism evidence="3 4">
    <name type="scientific">Sphagnum jensenii</name>
    <dbReference type="NCBI Taxonomy" id="128206"/>
    <lineage>
        <taxon>Eukaryota</taxon>
        <taxon>Viridiplantae</taxon>
        <taxon>Streptophyta</taxon>
        <taxon>Embryophyta</taxon>
        <taxon>Bryophyta</taxon>
        <taxon>Sphagnophytina</taxon>
        <taxon>Sphagnopsida</taxon>
        <taxon>Sphagnales</taxon>
        <taxon>Sphagnaceae</taxon>
        <taxon>Sphagnum</taxon>
    </lineage>
</organism>
<accession>A0ABP1BYP9</accession>
<feature type="region of interest" description="Disordered" evidence="2">
    <location>
        <begin position="2105"/>
        <end position="2125"/>
    </location>
</feature>
<feature type="compositionally biased region" description="Polar residues" evidence="2">
    <location>
        <begin position="1386"/>
        <end position="1395"/>
    </location>
</feature>
<sequence>MGNPSPGSKLKKTTTPSKTTTSHRHPPSSSATLPGSLDRLGKQDVASPERGSNGAGKSVASSTASPGGGGGSGEKGIQSPAVKDIRVIRRRSRSSLGGTDDFVQLGIDFNQGNPPADEKKITGPPVEEKKHPFLLARGGLGRNGVRSGSPSQPMQSPGAKQCTTSTPPGKEKTALARAGSGSTSVLSPRKLDMTSRKAEKEQSLTETPTAKQVQGDSVVIGRSKHKRSVKLQGTGKLVPTENSCPLLASTDVLHPSKLDLERRLISEGLASEALTRPEIPDSVELPAYSNSKEVDHVQNEPQQLPTLDTEEKISSVVCTRLPPSLNYAQLGQLSSVSGINSETSSRQDEENPTCSSLEEMSNVEYNHKPFHSSDPGECTSVSLSAQVVPGQQEGHVVTPDVEVGIQGMGYLPLGKVADVESLGEEELHSADTDEIKLALQALQSLSSDLACEQQGWNEGDIEEPIVSAVNDFSIYLAPINISDVQDKKDDLQIADSRQSASIHAVSSEAASEDILEEFRANPEKGIPTGFLSDNVLYSSDLFHTSVNLVNFTEVDTNSDALPAHEQEAVELLSHTSLERKSVTLDVDKDCGIGEDLAKADSLRMVLSPDSAFHFSQSSGSMHDSKQESTAATMMKEALVYPSKSHPDVLGGMEGDLRAVGTHSESAACSPDASEVIMPAEHDQEVQENKMSTCQSGLQTDSLGSKHDIHSEEIIVPPNATKEIDIQSQTSSMAQQSELDVEEPTSVTDANQEHGATSRMTSMVFAISPSLDTSHAIDHVSPMPCPKQEPEATSGNIRPASFTLGKLVTSNLGLEGSVSKQESSDIFLELDSCFHYHSLGPESSQELEPAMSSFNEEISSSLDDEGVVMNSKELPSSTPDTGDGEDAFELEKYPEREESATNVLVLPNIAHVNPVQLDQESSVALNSFQKSHAADHSVEMGSDKVVATFISSKGNKDLVEAAVSKVETCEDSADGMIDLSGSLEPLDCQMSANCISPKFQEVPEEGATSIPKSVAYTEEEATNSFHEGNTASLLDELLDCAKVENSSTSPKINHISKEGLAENGAGGEEVTHNLDNVSAACLHQEGSDCKNTENCSSQQLQSSQGVMNSPEGVACAEEAADIVDEGSTACLLQEPLDCPKSQNCPSPEIHGVSKEGVADTCKSSACAEDTTDNVDAGSTVFCLQEPLVSQNPEDNTAPNIQEVSEQGVTNVPEDYAHAEDATDSVEEWSTACVLQEPLNFPESENGSSSKIQVSDEGVTDVPENGELEEEATDICCPSCPLKEPLNSLKSEYLTSQDIQVVEGITNISENGALVEDATDKFDDGSKAYLLQETLDCPNSENSTSPKFEAVTEDKVTDVTENAGCAEVAAGIVEQGSTKSLLQEPLDGSTSGNNSSPEIHRFSEQGVTNAPENDAGAEGRPDLSDDGSTAYLLQDLENCPKSKNITSPKIHQVSEEEVTAPPEKDSLADKVTGSVDGGSRTFLLEETGLNSLHVGFGAPLILVKAIQDETESGTQKDLMPADGGPVEKLLYTPGIGRDTTPMTKNAHHLNVDTQDDAKGFTIHQGLGAIEKVSSTTVQDLPAYEASIDTDKKIENLEAVVGHGVARSPMKHQETRATRMAGTDAILVGEAGKSTGNTDGVLGSAVEDMNKQLKEKLDNVEGLEVKCLTEEDPVEDMNEQLKEKLDNVEVLEVKCLTEEDPVEDMNEQLKEKLDNVEGLKVKCLTEEDPGILEEKKSLKSGLFLNTLASSEGPLSLRDHVFDTCDVADELVAYNKVSEGILDMSEGDRVVMHILPEISIEPAAMGVSSYSDNVMMGEHQADSGYLGLGSHERTEEVQRPGTPRENILHKQEEDKADKVATDILPILETTTAPTLQDKTVFPGEETKVEAVKEEVNPLAREVYIEAYPVDILGDEENLNCLDRLPRPETSDMFVRTADIPEGLIPAADLEVLEDDRSETEVNDRLLRSPPEQTFFSVVKSNGSAVFMENLDNRDVFPVINLEKEEHESSAQQATDGSAWHAQVTQENSVAPAKLVAHDCVVRDVNPGNEVEESEHDQDSVSQGGSCISTELFEKPAKSGGFEGAHDMDEQGTQAATDLATQLNSQLQTKCLPSEEDSFSSQKEEALSHENVGEMADTVSWHTLVGASPVYAIGGNEDETKSAETDPSLDGNNSSVNLGSAQETVAESVDFSKSNNPSQDNISHDGVQAQKSDPVAELSVLDGREPCNQGNHDDANESERPDTSNNALPLLDSSIPKEYSFEVSQASSMNIISDEVQARALTEMHRDSSTEVIQVETADQDQSSIAWKDLVLPEKHPSMMTTGQSAVKDASVPETAKCQEPAPPLLPVLEQHPLSSPQQAVQETEVYSSGGRETPACLEEVATNGVQSGAATSLDDQILPASGPVENTLSDAMACSNMVENGSTNEGKTGKGKARTPLRSLLAEDASKVPLPTGLGGSPLKRLFSRLMGTTKSGDKDIKQVRKKKSSAWNICLGDSAVQIGHKNHYG</sequence>
<evidence type="ECO:0000313" key="3">
    <source>
        <dbReference type="EMBL" id="CAK9881605.1"/>
    </source>
</evidence>
<feature type="region of interest" description="Disordered" evidence="2">
    <location>
        <begin position="2000"/>
        <end position="2019"/>
    </location>
</feature>
<feature type="region of interest" description="Disordered" evidence="2">
    <location>
        <begin position="1439"/>
        <end position="1470"/>
    </location>
</feature>
<keyword evidence="1" id="KW-0175">Coiled coil</keyword>
<evidence type="ECO:0000256" key="2">
    <source>
        <dbReference type="SAM" id="MobiDB-lite"/>
    </source>
</evidence>
<name>A0ABP1BYP9_9BRYO</name>
<feature type="compositionally biased region" description="Polar residues" evidence="2">
    <location>
        <begin position="744"/>
        <end position="756"/>
    </location>
</feature>
<evidence type="ECO:0000313" key="4">
    <source>
        <dbReference type="Proteomes" id="UP001497522"/>
    </source>
</evidence>